<protein>
    <submittedName>
        <fullName evidence="1">Uncharacterized protein</fullName>
    </submittedName>
</protein>
<name>A0ACB7XNM2_9ERIC</name>
<evidence type="ECO:0000313" key="1">
    <source>
        <dbReference type="EMBL" id="KAH7842519.1"/>
    </source>
</evidence>
<accession>A0ACB7XNM2</accession>
<organism evidence="1 2">
    <name type="scientific">Vaccinium darrowii</name>
    <dbReference type="NCBI Taxonomy" id="229202"/>
    <lineage>
        <taxon>Eukaryota</taxon>
        <taxon>Viridiplantae</taxon>
        <taxon>Streptophyta</taxon>
        <taxon>Embryophyta</taxon>
        <taxon>Tracheophyta</taxon>
        <taxon>Spermatophyta</taxon>
        <taxon>Magnoliopsida</taxon>
        <taxon>eudicotyledons</taxon>
        <taxon>Gunneridae</taxon>
        <taxon>Pentapetalae</taxon>
        <taxon>asterids</taxon>
        <taxon>Ericales</taxon>
        <taxon>Ericaceae</taxon>
        <taxon>Vaccinioideae</taxon>
        <taxon>Vaccinieae</taxon>
        <taxon>Vaccinium</taxon>
    </lineage>
</organism>
<dbReference type="EMBL" id="CM037151">
    <property type="protein sequence ID" value="KAH7842519.1"/>
    <property type="molecule type" value="Genomic_DNA"/>
</dbReference>
<proteinExistence type="predicted"/>
<sequence length="251" mass="27105">MSLDNCQSVCLEKCNCTAYTSLDIKEGSGCLLWFGDLIDIREYNENGIDLYIRMAASELVYQDTKAGSTAKKKEKAIISTSVVTAGKDLLSFDPGTSIGAGNNTLTEASESPNTRKKEIDLPRFSFASVSAATDDFSNANKLGEGGFGPVYKTWDLWKSGRGQDVKDPLLEDISSTNILLRCINIGLLCVQEIAADRPTMSDVVSMLSNELALVPSPKQPTFSTGRSVQASHKHPDCCSENGVTISTLEAR</sequence>
<dbReference type="Proteomes" id="UP000828048">
    <property type="component" value="Chromosome 1"/>
</dbReference>
<gene>
    <name evidence="1" type="ORF">Vadar_006274</name>
</gene>
<evidence type="ECO:0000313" key="2">
    <source>
        <dbReference type="Proteomes" id="UP000828048"/>
    </source>
</evidence>
<comment type="caution">
    <text evidence="1">The sequence shown here is derived from an EMBL/GenBank/DDBJ whole genome shotgun (WGS) entry which is preliminary data.</text>
</comment>
<reference evidence="1 2" key="1">
    <citation type="journal article" date="2021" name="Hortic Res">
        <title>High-quality reference genome and annotation aids understanding of berry development for evergreen blueberry (Vaccinium darrowii).</title>
        <authorList>
            <person name="Yu J."/>
            <person name="Hulse-Kemp A.M."/>
            <person name="Babiker E."/>
            <person name="Staton M."/>
        </authorList>
    </citation>
    <scope>NUCLEOTIDE SEQUENCE [LARGE SCALE GENOMIC DNA]</scope>
    <source>
        <strain evidence="2">cv. NJ 8807/NJ 8810</strain>
        <tissue evidence="1">Young leaf</tissue>
    </source>
</reference>
<keyword evidence="2" id="KW-1185">Reference proteome</keyword>